<comment type="pathway">
    <text evidence="2">Protein modification; protein ubiquitination.</text>
</comment>
<dbReference type="Proteomes" id="UP001603857">
    <property type="component" value="Unassembled WGS sequence"/>
</dbReference>
<dbReference type="EC" id="2.3.2.27" evidence="3"/>
<evidence type="ECO:0000256" key="3">
    <source>
        <dbReference type="ARBA" id="ARBA00012483"/>
    </source>
</evidence>
<dbReference type="GO" id="GO:0061630">
    <property type="term" value="F:ubiquitin protein ligase activity"/>
    <property type="evidence" value="ECO:0007669"/>
    <property type="project" value="UniProtKB-EC"/>
</dbReference>
<sequence>MYKDLLSVQDATKRLSCEHEYHDDCIVPWLSSRNSCPVCRFELPMDDREYEEERVVIAASSNSNEAFNSIGGGV</sequence>
<keyword evidence="7" id="KW-0862">Zinc</keyword>
<feature type="domain" description="RING-type" evidence="9">
    <location>
        <begin position="15"/>
        <end position="40"/>
    </location>
</feature>
<dbReference type="PANTHER" id="PTHR15710">
    <property type="entry name" value="E3 UBIQUITIN-PROTEIN LIGASE PRAJA"/>
    <property type="match status" value="1"/>
</dbReference>
<reference evidence="10 11" key="1">
    <citation type="submission" date="2024-08" db="EMBL/GenBank/DDBJ databases">
        <title>Insights into the chromosomal genome structure of Flemingia macrophylla.</title>
        <authorList>
            <person name="Ding Y."/>
            <person name="Zhao Y."/>
            <person name="Bi W."/>
            <person name="Wu M."/>
            <person name="Zhao G."/>
            <person name="Gong Y."/>
            <person name="Li W."/>
            <person name="Zhang P."/>
        </authorList>
    </citation>
    <scope>NUCLEOTIDE SEQUENCE [LARGE SCALE GENOMIC DNA]</scope>
    <source>
        <strain evidence="10">DYQJB</strain>
        <tissue evidence="10">Leaf</tissue>
    </source>
</reference>
<dbReference type="InterPro" id="IPR013083">
    <property type="entry name" value="Znf_RING/FYVE/PHD"/>
</dbReference>
<evidence type="ECO:0000256" key="5">
    <source>
        <dbReference type="ARBA" id="ARBA00022771"/>
    </source>
</evidence>
<dbReference type="EMBL" id="JBGMDY010000004">
    <property type="protein sequence ID" value="KAL2337330.1"/>
    <property type="molecule type" value="Genomic_DNA"/>
</dbReference>
<gene>
    <name evidence="10" type="ORF">Fmac_011776</name>
</gene>
<dbReference type="Gene3D" id="3.30.40.10">
    <property type="entry name" value="Zinc/RING finger domain, C3HC4 (zinc finger)"/>
    <property type="match status" value="1"/>
</dbReference>
<name>A0ABD1MNE9_9FABA</name>
<dbReference type="PANTHER" id="PTHR15710:SF217">
    <property type="entry name" value="E3 UBIQUITIN-PROTEIN LIGASE RDUF2"/>
    <property type="match status" value="1"/>
</dbReference>
<proteinExistence type="predicted"/>
<evidence type="ECO:0000256" key="4">
    <source>
        <dbReference type="ARBA" id="ARBA00022723"/>
    </source>
</evidence>
<evidence type="ECO:0000256" key="2">
    <source>
        <dbReference type="ARBA" id="ARBA00004906"/>
    </source>
</evidence>
<dbReference type="Pfam" id="PF12678">
    <property type="entry name" value="zf-rbx1"/>
    <property type="match status" value="1"/>
</dbReference>
<evidence type="ECO:0000256" key="8">
    <source>
        <dbReference type="PROSITE-ProRule" id="PRU00175"/>
    </source>
</evidence>
<protein>
    <recommendedName>
        <fullName evidence="3">RING-type E3 ubiquitin transferase</fullName>
        <ecNumber evidence="3">2.3.2.27</ecNumber>
    </recommendedName>
</protein>
<comment type="caution">
    <text evidence="10">The sequence shown here is derived from an EMBL/GenBank/DDBJ whole genome shotgun (WGS) entry which is preliminary data.</text>
</comment>
<evidence type="ECO:0000256" key="6">
    <source>
        <dbReference type="ARBA" id="ARBA00022786"/>
    </source>
</evidence>
<evidence type="ECO:0000256" key="7">
    <source>
        <dbReference type="ARBA" id="ARBA00022833"/>
    </source>
</evidence>
<comment type="catalytic activity">
    <reaction evidence="1">
        <text>S-ubiquitinyl-[E2 ubiquitin-conjugating enzyme]-L-cysteine + [acceptor protein]-L-lysine = [E2 ubiquitin-conjugating enzyme]-L-cysteine + N(6)-ubiquitinyl-[acceptor protein]-L-lysine.</text>
        <dbReference type="EC" id="2.3.2.27"/>
    </reaction>
</comment>
<dbReference type="InterPro" id="IPR001841">
    <property type="entry name" value="Znf_RING"/>
</dbReference>
<keyword evidence="5 8" id="KW-0863">Zinc-finger</keyword>
<evidence type="ECO:0000313" key="11">
    <source>
        <dbReference type="Proteomes" id="UP001603857"/>
    </source>
</evidence>
<keyword evidence="6" id="KW-0833">Ubl conjugation pathway</keyword>
<dbReference type="SUPFAM" id="SSF57850">
    <property type="entry name" value="RING/U-box"/>
    <property type="match status" value="1"/>
</dbReference>
<evidence type="ECO:0000256" key="1">
    <source>
        <dbReference type="ARBA" id="ARBA00000900"/>
    </source>
</evidence>
<dbReference type="PROSITE" id="PS50089">
    <property type="entry name" value="ZF_RING_2"/>
    <property type="match status" value="1"/>
</dbReference>
<keyword evidence="4" id="KW-0479">Metal-binding</keyword>
<dbReference type="GO" id="GO:0008270">
    <property type="term" value="F:zinc ion binding"/>
    <property type="evidence" value="ECO:0007669"/>
    <property type="project" value="UniProtKB-KW"/>
</dbReference>
<dbReference type="InterPro" id="IPR024766">
    <property type="entry name" value="Znf_RING_H2"/>
</dbReference>
<evidence type="ECO:0000259" key="9">
    <source>
        <dbReference type="PROSITE" id="PS50089"/>
    </source>
</evidence>
<keyword evidence="11" id="KW-1185">Reference proteome</keyword>
<dbReference type="AlphaFoldDB" id="A0ABD1MNE9"/>
<organism evidence="10 11">
    <name type="scientific">Flemingia macrophylla</name>
    <dbReference type="NCBI Taxonomy" id="520843"/>
    <lineage>
        <taxon>Eukaryota</taxon>
        <taxon>Viridiplantae</taxon>
        <taxon>Streptophyta</taxon>
        <taxon>Embryophyta</taxon>
        <taxon>Tracheophyta</taxon>
        <taxon>Spermatophyta</taxon>
        <taxon>Magnoliopsida</taxon>
        <taxon>eudicotyledons</taxon>
        <taxon>Gunneridae</taxon>
        <taxon>Pentapetalae</taxon>
        <taxon>rosids</taxon>
        <taxon>fabids</taxon>
        <taxon>Fabales</taxon>
        <taxon>Fabaceae</taxon>
        <taxon>Papilionoideae</taxon>
        <taxon>50 kb inversion clade</taxon>
        <taxon>NPAAA clade</taxon>
        <taxon>indigoferoid/millettioid clade</taxon>
        <taxon>Phaseoleae</taxon>
        <taxon>Flemingia</taxon>
    </lineage>
</organism>
<accession>A0ABD1MNE9</accession>
<evidence type="ECO:0000313" key="10">
    <source>
        <dbReference type="EMBL" id="KAL2337330.1"/>
    </source>
</evidence>